<keyword evidence="5 6" id="KW-0472">Membrane</keyword>
<evidence type="ECO:0000259" key="7">
    <source>
        <dbReference type="Pfam" id="PF02308"/>
    </source>
</evidence>
<feature type="transmembrane region" description="Helical" evidence="6">
    <location>
        <begin position="34"/>
        <end position="51"/>
    </location>
</feature>
<name>D3RZ08_FERPA</name>
<dbReference type="PANTHER" id="PTHR33778:SF1">
    <property type="entry name" value="MAGNESIUM TRANSPORTER YHID-RELATED"/>
    <property type="match status" value="1"/>
</dbReference>
<feature type="transmembrane region" description="Helical" evidence="6">
    <location>
        <begin position="57"/>
        <end position="76"/>
    </location>
</feature>
<evidence type="ECO:0000256" key="1">
    <source>
        <dbReference type="ARBA" id="ARBA00004651"/>
    </source>
</evidence>
<dbReference type="Proteomes" id="UP000002613">
    <property type="component" value="Chromosome"/>
</dbReference>
<evidence type="ECO:0000313" key="9">
    <source>
        <dbReference type="Proteomes" id="UP000002613"/>
    </source>
</evidence>
<evidence type="ECO:0000313" key="8">
    <source>
        <dbReference type="EMBL" id="ADC65721.1"/>
    </source>
</evidence>
<feature type="transmembrane region" description="Helical" evidence="6">
    <location>
        <begin position="6"/>
        <end position="22"/>
    </location>
</feature>
<sequence>MEEIQALILATIFGGIVGYERMKVHKPAGLRTHMLVALGSCLFMIISTKFFGDPARIASGVVSGIGFIGAGTIIAERRETTKIVGITTAASLWVTAAIGMSVGMGEYGIAAITTLLTFLILQLKRVEKD</sequence>
<gene>
    <name evidence="8" type="ordered locus">Ferp_1572</name>
</gene>
<feature type="transmembrane region" description="Helical" evidence="6">
    <location>
        <begin position="107"/>
        <end position="123"/>
    </location>
</feature>
<keyword evidence="2" id="KW-1003">Cell membrane</keyword>
<dbReference type="RefSeq" id="WP_012966061.1">
    <property type="nucleotide sequence ID" value="NC_013849.1"/>
</dbReference>
<reference evidence="8 9" key="2">
    <citation type="journal article" date="2011" name="Stand. Genomic Sci.">
        <title>Complete genome sequence of Ferroglobus placidus AEDII12DO.</title>
        <authorList>
            <person name="Anderson I."/>
            <person name="Risso C."/>
            <person name="Holmes D."/>
            <person name="Lucas S."/>
            <person name="Copeland A."/>
            <person name="Lapidus A."/>
            <person name="Cheng J.F."/>
            <person name="Bruce D."/>
            <person name="Goodwin L."/>
            <person name="Pitluck S."/>
            <person name="Saunders E."/>
            <person name="Brettin T."/>
            <person name="Detter J.C."/>
            <person name="Han C."/>
            <person name="Tapia R."/>
            <person name="Larimer F."/>
            <person name="Land M."/>
            <person name="Hauser L."/>
            <person name="Woyke T."/>
            <person name="Lovley D."/>
            <person name="Kyrpides N."/>
            <person name="Ivanova N."/>
        </authorList>
    </citation>
    <scope>NUCLEOTIDE SEQUENCE [LARGE SCALE GENOMIC DNA]</scope>
    <source>
        <strain evidence="9">DSM 10642 / AEDII12DO</strain>
    </source>
</reference>
<comment type="subcellular location">
    <subcellularLocation>
        <location evidence="1">Cell membrane</location>
        <topology evidence="1">Multi-pass membrane protein</topology>
    </subcellularLocation>
</comment>
<reference evidence="9" key="1">
    <citation type="submission" date="2010-02" db="EMBL/GenBank/DDBJ databases">
        <title>Complete sequence of Ferroglobus placidus DSM 10642.</title>
        <authorList>
            <consortium name="US DOE Joint Genome Institute"/>
            <person name="Lucas S."/>
            <person name="Copeland A."/>
            <person name="Lapidus A."/>
            <person name="Cheng J.-F."/>
            <person name="Bruce D."/>
            <person name="Goodwin L."/>
            <person name="Pitluck S."/>
            <person name="Saunders E."/>
            <person name="Brettin T."/>
            <person name="Detter J.C."/>
            <person name="Han C."/>
            <person name="Tapia R."/>
            <person name="Larimer F."/>
            <person name="Land M."/>
            <person name="Hauser L."/>
            <person name="Kyrpides N."/>
            <person name="Ivanova N."/>
            <person name="Holmes D."/>
            <person name="Lovley D."/>
            <person name="Kyrpides N."/>
            <person name="Anderson I.J."/>
            <person name="Woyke T."/>
        </authorList>
    </citation>
    <scope>NUCLEOTIDE SEQUENCE [LARGE SCALE GENOMIC DNA]</scope>
    <source>
        <strain evidence="9">DSM 10642 / AEDII12DO</strain>
    </source>
</reference>
<evidence type="ECO:0000256" key="2">
    <source>
        <dbReference type="ARBA" id="ARBA00022475"/>
    </source>
</evidence>
<dbReference type="KEGG" id="fpl:Ferp_1572"/>
<dbReference type="PaxDb" id="589924-Ferp_1572"/>
<evidence type="ECO:0000256" key="6">
    <source>
        <dbReference type="SAM" id="Phobius"/>
    </source>
</evidence>
<accession>D3RZ08</accession>
<keyword evidence="4 6" id="KW-1133">Transmembrane helix</keyword>
<feature type="transmembrane region" description="Helical" evidence="6">
    <location>
        <begin position="83"/>
        <end position="101"/>
    </location>
</feature>
<dbReference type="GO" id="GO:0005886">
    <property type="term" value="C:plasma membrane"/>
    <property type="evidence" value="ECO:0007669"/>
    <property type="project" value="UniProtKB-SubCell"/>
</dbReference>
<dbReference type="GeneID" id="8779093"/>
<dbReference type="InterPro" id="IPR003416">
    <property type="entry name" value="MgtC/SapB/SrpB/YhiD_fam"/>
</dbReference>
<dbReference type="Pfam" id="PF02308">
    <property type="entry name" value="MgtC"/>
    <property type="match status" value="1"/>
</dbReference>
<dbReference type="PANTHER" id="PTHR33778">
    <property type="entry name" value="PROTEIN MGTC"/>
    <property type="match status" value="1"/>
</dbReference>
<organism evidence="8 9">
    <name type="scientific">Ferroglobus placidus (strain DSM 10642 / AEDII12DO)</name>
    <dbReference type="NCBI Taxonomy" id="589924"/>
    <lineage>
        <taxon>Archaea</taxon>
        <taxon>Methanobacteriati</taxon>
        <taxon>Methanobacteriota</taxon>
        <taxon>Archaeoglobi</taxon>
        <taxon>Archaeoglobales</taxon>
        <taxon>Archaeoglobaceae</taxon>
        <taxon>Ferroglobus</taxon>
    </lineage>
</organism>
<dbReference type="eggNOG" id="arCOG04203">
    <property type="taxonomic scope" value="Archaea"/>
</dbReference>
<dbReference type="PRINTS" id="PR01837">
    <property type="entry name" value="MGTCSAPBPROT"/>
</dbReference>
<dbReference type="InterPro" id="IPR049177">
    <property type="entry name" value="MgtC_SapB_SrpB_YhiD_N"/>
</dbReference>
<keyword evidence="3 6" id="KW-0812">Transmembrane</keyword>
<dbReference type="EMBL" id="CP001899">
    <property type="protein sequence ID" value="ADC65721.1"/>
    <property type="molecule type" value="Genomic_DNA"/>
</dbReference>
<feature type="domain" description="MgtC/SapB/SrpB/YhiD N-terminal" evidence="7">
    <location>
        <begin position="7"/>
        <end position="125"/>
    </location>
</feature>
<evidence type="ECO:0000256" key="3">
    <source>
        <dbReference type="ARBA" id="ARBA00022692"/>
    </source>
</evidence>
<dbReference type="HOGENOM" id="CLU_079292_1_0_2"/>
<protein>
    <submittedName>
        <fullName evidence="8">MgtC/SapB transporter</fullName>
    </submittedName>
</protein>
<evidence type="ECO:0000256" key="4">
    <source>
        <dbReference type="ARBA" id="ARBA00022989"/>
    </source>
</evidence>
<dbReference type="AlphaFoldDB" id="D3RZ08"/>
<keyword evidence="9" id="KW-1185">Reference proteome</keyword>
<proteinExistence type="predicted"/>
<evidence type="ECO:0000256" key="5">
    <source>
        <dbReference type="ARBA" id="ARBA00023136"/>
    </source>
</evidence>
<dbReference type="OrthoDB" id="7631at2157"/>